<protein>
    <submittedName>
        <fullName evidence="1">Uncharacterized protein</fullName>
    </submittedName>
</protein>
<dbReference type="Proteomes" id="UP000525623">
    <property type="component" value="Unassembled WGS sequence"/>
</dbReference>
<keyword evidence="2" id="KW-1185">Reference proteome</keyword>
<dbReference type="AlphaFoldDB" id="A0A7W4PAH7"/>
<gene>
    <name evidence="1" type="ORF">HLH29_13155</name>
</gene>
<reference evidence="1 2" key="1">
    <citation type="submission" date="2020-04" db="EMBL/GenBank/DDBJ databases">
        <title>Description of novel Gluconacetobacter.</title>
        <authorList>
            <person name="Sombolestani A."/>
        </authorList>
    </citation>
    <scope>NUCLEOTIDE SEQUENCE [LARGE SCALE GENOMIC DNA]</scope>
    <source>
        <strain evidence="1 2">LMG 27725</strain>
    </source>
</reference>
<proteinExistence type="predicted"/>
<evidence type="ECO:0000313" key="1">
    <source>
        <dbReference type="EMBL" id="MBB2180105.1"/>
    </source>
</evidence>
<comment type="caution">
    <text evidence="1">The sequence shown here is derived from an EMBL/GenBank/DDBJ whole genome shotgun (WGS) entry which is preliminary data.</text>
</comment>
<accession>A0A7W4PAH7</accession>
<organism evidence="1 2">
    <name type="scientific">Gluconacetobacter tumulicola</name>
    <dbReference type="NCBI Taxonomy" id="1017177"/>
    <lineage>
        <taxon>Bacteria</taxon>
        <taxon>Pseudomonadati</taxon>
        <taxon>Pseudomonadota</taxon>
        <taxon>Alphaproteobacteria</taxon>
        <taxon>Acetobacterales</taxon>
        <taxon>Acetobacteraceae</taxon>
        <taxon>Gluconacetobacter</taxon>
    </lineage>
</organism>
<dbReference type="EMBL" id="JABEQL010000018">
    <property type="protein sequence ID" value="MBB2180105.1"/>
    <property type="molecule type" value="Genomic_DNA"/>
</dbReference>
<name>A0A7W4PAH7_9PROT</name>
<dbReference type="RefSeq" id="WP_182967530.1">
    <property type="nucleotide sequence ID" value="NZ_BAABGC010000006.1"/>
</dbReference>
<sequence length="185" mass="20369">MTRATAMVGLGLRQMAFFGLLHPFSNEQWSEDERTTFRHAAGEVWRTDGPLTASACPHLAEAWQIANGHDENWWPKLIIATGLDRAGRLPVLDLTLPALWGVRWLHATLMTMPDACVQYRTLVTLHDLANVALDHLETLRNGAACDLPADTPNKLDIALWDTGEALAKVGPVWVLGDMNVLGDLA</sequence>
<evidence type="ECO:0000313" key="2">
    <source>
        <dbReference type="Proteomes" id="UP000525623"/>
    </source>
</evidence>